<dbReference type="Gene3D" id="2.40.100.10">
    <property type="entry name" value="Cyclophilin-like"/>
    <property type="match status" value="1"/>
</dbReference>
<dbReference type="Pfam" id="PF00160">
    <property type="entry name" value="Pro_isomerase"/>
    <property type="match status" value="1"/>
</dbReference>
<keyword evidence="4" id="KW-1185">Reference proteome</keyword>
<feature type="chain" id="PRO_5003637554" description="PPIase cyclophilin-type domain-containing protein" evidence="1">
    <location>
        <begin position="27"/>
        <end position="205"/>
    </location>
</feature>
<dbReference type="GeneID" id="17044936"/>
<dbReference type="KEGG" id="csl:COCSUDRAFT_27318"/>
<gene>
    <name evidence="3" type="ORF">COCSUDRAFT_27318</name>
</gene>
<dbReference type="GO" id="GO:0003755">
    <property type="term" value="F:peptidyl-prolyl cis-trans isomerase activity"/>
    <property type="evidence" value="ECO:0007669"/>
    <property type="project" value="InterPro"/>
</dbReference>
<dbReference type="RefSeq" id="XP_005651471.1">
    <property type="nucleotide sequence ID" value="XM_005651414.1"/>
</dbReference>
<evidence type="ECO:0000259" key="2">
    <source>
        <dbReference type="Pfam" id="PF00160"/>
    </source>
</evidence>
<comment type="caution">
    <text evidence="3">The sequence shown here is derived from an EMBL/GenBank/DDBJ whole genome shotgun (WGS) entry which is preliminary data.</text>
</comment>
<sequence length="205" mass="22641">MPLMTDSCDKAILLLTFVSFFTLSLSSRESAFIGYSELKGKKVVLTTSFGPINIHLKPNLAPETVGAVHKLAEQGPKCPSCRFYRSEQPPPVGSSGPPYGLLQGSLGSLDEVPPQEGGTVAKRGHVCMIPRTKEFFISLKDHDEWGIAHTVWGEVDDEDMKGTVETFLRLPVHEVKHPEFGTLMRMLDTEEQFSILLAKEDLAKL</sequence>
<dbReference type="eggNOG" id="ENOG502QQWW">
    <property type="taxonomic scope" value="Eukaryota"/>
</dbReference>
<evidence type="ECO:0000313" key="3">
    <source>
        <dbReference type="EMBL" id="EIE26927.1"/>
    </source>
</evidence>
<keyword evidence="1" id="KW-0732">Signal</keyword>
<proteinExistence type="predicted"/>
<feature type="signal peptide" evidence="1">
    <location>
        <begin position="1"/>
        <end position="26"/>
    </location>
</feature>
<dbReference type="EMBL" id="AGSI01000002">
    <property type="protein sequence ID" value="EIE26927.1"/>
    <property type="molecule type" value="Genomic_DNA"/>
</dbReference>
<dbReference type="STRING" id="574566.I0Z8F8"/>
<dbReference type="InterPro" id="IPR029000">
    <property type="entry name" value="Cyclophilin-like_dom_sf"/>
</dbReference>
<dbReference type="Proteomes" id="UP000007264">
    <property type="component" value="Unassembled WGS sequence"/>
</dbReference>
<reference evidence="3 4" key="1">
    <citation type="journal article" date="2012" name="Genome Biol.">
        <title>The genome of the polar eukaryotic microalga coccomyxa subellipsoidea reveals traits of cold adaptation.</title>
        <authorList>
            <person name="Blanc G."/>
            <person name="Agarkova I."/>
            <person name="Grimwood J."/>
            <person name="Kuo A."/>
            <person name="Brueggeman A."/>
            <person name="Dunigan D."/>
            <person name="Gurnon J."/>
            <person name="Ladunga I."/>
            <person name="Lindquist E."/>
            <person name="Lucas S."/>
            <person name="Pangilinan J."/>
            <person name="Proschold T."/>
            <person name="Salamov A."/>
            <person name="Schmutz J."/>
            <person name="Weeks D."/>
            <person name="Yamada T."/>
            <person name="Claverie J.M."/>
            <person name="Grigoriev I."/>
            <person name="Van Etten J."/>
            <person name="Lomsadze A."/>
            <person name="Borodovsky M."/>
        </authorList>
    </citation>
    <scope>NUCLEOTIDE SEQUENCE [LARGE SCALE GENOMIC DNA]</scope>
    <source>
        <strain evidence="3 4">C-169</strain>
    </source>
</reference>
<dbReference type="AlphaFoldDB" id="I0Z8F8"/>
<protein>
    <recommendedName>
        <fullName evidence="2">PPIase cyclophilin-type domain-containing protein</fullName>
    </recommendedName>
</protein>
<name>I0Z8F8_COCSC</name>
<dbReference type="SUPFAM" id="SSF50891">
    <property type="entry name" value="Cyclophilin-like"/>
    <property type="match status" value="1"/>
</dbReference>
<evidence type="ECO:0000256" key="1">
    <source>
        <dbReference type="SAM" id="SignalP"/>
    </source>
</evidence>
<dbReference type="OrthoDB" id="532384at2759"/>
<feature type="domain" description="PPIase cyclophilin-type" evidence="2">
    <location>
        <begin position="43"/>
        <end position="177"/>
    </location>
</feature>
<dbReference type="InterPro" id="IPR002130">
    <property type="entry name" value="Cyclophilin-type_PPIase_dom"/>
</dbReference>
<evidence type="ECO:0000313" key="4">
    <source>
        <dbReference type="Proteomes" id="UP000007264"/>
    </source>
</evidence>
<dbReference type="PANTHER" id="PTHR46873">
    <property type="entry name" value="EXPRESSED PROTEIN"/>
    <property type="match status" value="1"/>
</dbReference>
<dbReference type="PANTHER" id="PTHR46873:SF1">
    <property type="entry name" value="EXPRESSED PROTEIN"/>
    <property type="match status" value="1"/>
</dbReference>
<accession>I0Z8F8</accession>
<organism evidence="3 4">
    <name type="scientific">Coccomyxa subellipsoidea (strain C-169)</name>
    <name type="common">Green microalga</name>
    <dbReference type="NCBI Taxonomy" id="574566"/>
    <lineage>
        <taxon>Eukaryota</taxon>
        <taxon>Viridiplantae</taxon>
        <taxon>Chlorophyta</taxon>
        <taxon>core chlorophytes</taxon>
        <taxon>Trebouxiophyceae</taxon>
        <taxon>Trebouxiophyceae incertae sedis</taxon>
        <taxon>Coccomyxaceae</taxon>
        <taxon>Coccomyxa</taxon>
        <taxon>Coccomyxa subellipsoidea</taxon>
    </lineage>
</organism>